<evidence type="ECO:0000259" key="2">
    <source>
        <dbReference type="Pfam" id="PF02371"/>
    </source>
</evidence>
<dbReference type="GO" id="GO:0004803">
    <property type="term" value="F:transposase activity"/>
    <property type="evidence" value="ECO:0007669"/>
    <property type="project" value="InterPro"/>
</dbReference>
<gene>
    <name evidence="3" type="ORF">KSX_53920</name>
</gene>
<dbReference type="NCBIfam" id="NF033542">
    <property type="entry name" value="transpos_IS110"/>
    <property type="match status" value="1"/>
</dbReference>
<dbReference type="RefSeq" id="WP_220196560.1">
    <property type="nucleotide sequence ID" value="NZ_BNJF01000003.1"/>
</dbReference>
<dbReference type="GO" id="GO:0003677">
    <property type="term" value="F:DNA binding"/>
    <property type="evidence" value="ECO:0007669"/>
    <property type="project" value="InterPro"/>
</dbReference>
<dbReference type="Pfam" id="PF02371">
    <property type="entry name" value="Transposase_20"/>
    <property type="match status" value="1"/>
</dbReference>
<organism evidence="3 4">
    <name type="scientific">Ktedonospora formicarum</name>
    <dbReference type="NCBI Taxonomy" id="2778364"/>
    <lineage>
        <taxon>Bacteria</taxon>
        <taxon>Bacillati</taxon>
        <taxon>Chloroflexota</taxon>
        <taxon>Ktedonobacteria</taxon>
        <taxon>Ktedonobacterales</taxon>
        <taxon>Ktedonobacteraceae</taxon>
        <taxon>Ktedonospora</taxon>
    </lineage>
</organism>
<feature type="domain" description="Transposase IS116/IS110/IS902 C-terminal" evidence="2">
    <location>
        <begin position="253"/>
        <end position="339"/>
    </location>
</feature>
<dbReference type="PANTHER" id="PTHR33055">
    <property type="entry name" value="TRANSPOSASE FOR INSERTION SEQUENCE ELEMENT IS1111A"/>
    <property type="match status" value="1"/>
</dbReference>
<dbReference type="GO" id="GO:0006313">
    <property type="term" value="P:DNA transposition"/>
    <property type="evidence" value="ECO:0007669"/>
    <property type="project" value="InterPro"/>
</dbReference>
<protein>
    <submittedName>
        <fullName evidence="3">IS110 family transposase</fullName>
    </submittedName>
</protein>
<sequence>MQVVYEHCAAIDVHQETAVTTILMTQANGHAQKETRTFTTMTSDLLRLDDWPQERGVTVVAMESTGVFWHPIFNILEEGREIILVNAQHMKAVPGRKTDVKDSEWLADLLRHGLLQASFIPPKPIRELRELTRYRKMLVQERNREVNRLQKVLEGANIKLAIVATDVLGKSGRDMLEAVVDGEQDAEVLAALARGRLRAKLADLRLALEGRVQPHHRFLLQRILAHIDFLDQSIAHIEQEIEQRLRPFEEAVKLVQTIMGLQATTTAGILAEIGIDMTCFPSDKHLASWAGVCPGNKQSAGKRLSGKTTQGNTHLRALLGEAAWAAARTKGSYLSAFYHRLARRRGKKKALVALEHKLLIIIHHVLRTKKPYNDLGAEYFDHLEKGRLERQHIHRLEQLGYTVTLTPKEAA</sequence>
<feature type="domain" description="Transposase IS110-like N-terminal" evidence="1">
    <location>
        <begin position="10"/>
        <end position="156"/>
    </location>
</feature>
<evidence type="ECO:0000313" key="4">
    <source>
        <dbReference type="Proteomes" id="UP000612362"/>
    </source>
</evidence>
<accession>A0A8J3I9N7</accession>
<dbReference type="InterPro" id="IPR002525">
    <property type="entry name" value="Transp_IS110-like_N"/>
</dbReference>
<dbReference type="InterPro" id="IPR003346">
    <property type="entry name" value="Transposase_20"/>
</dbReference>
<dbReference type="EMBL" id="BNJF01000003">
    <property type="protein sequence ID" value="GHO47229.1"/>
    <property type="molecule type" value="Genomic_DNA"/>
</dbReference>
<evidence type="ECO:0000259" key="1">
    <source>
        <dbReference type="Pfam" id="PF01548"/>
    </source>
</evidence>
<dbReference type="PANTHER" id="PTHR33055:SF15">
    <property type="entry name" value="TRANSPOSASE-RELATED"/>
    <property type="match status" value="1"/>
</dbReference>
<dbReference type="InterPro" id="IPR047650">
    <property type="entry name" value="Transpos_IS110"/>
</dbReference>
<dbReference type="Proteomes" id="UP000612362">
    <property type="component" value="Unassembled WGS sequence"/>
</dbReference>
<proteinExistence type="predicted"/>
<keyword evidence="4" id="KW-1185">Reference proteome</keyword>
<comment type="caution">
    <text evidence="3">The sequence shown here is derived from an EMBL/GenBank/DDBJ whole genome shotgun (WGS) entry which is preliminary data.</text>
</comment>
<reference evidence="3" key="1">
    <citation type="submission" date="2020-10" db="EMBL/GenBank/DDBJ databases">
        <title>Taxonomic study of unclassified bacteria belonging to the class Ktedonobacteria.</title>
        <authorList>
            <person name="Yabe S."/>
            <person name="Wang C.M."/>
            <person name="Zheng Y."/>
            <person name="Sakai Y."/>
            <person name="Cavaletti L."/>
            <person name="Monciardini P."/>
            <person name="Donadio S."/>
        </authorList>
    </citation>
    <scope>NUCLEOTIDE SEQUENCE</scope>
    <source>
        <strain evidence="3">SOSP1-1</strain>
    </source>
</reference>
<name>A0A8J3I9N7_9CHLR</name>
<dbReference type="AlphaFoldDB" id="A0A8J3I9N7"/>
<dbReference type="Pfam" id="PF01548">
    <property type="entry name" value="DEDD_Tnp_IS110"/>
    <property type="match status" value="1"/>
</dbReference>
<evidence type="ECO:0000313" key="3">
    <source>
        <dbReference type="EMBL" id="GHO47229.1"/>
    </source>
</evidence>